<sequence>MAFPDSSPLLFENDSPEWPSFEVSPATSQCLVSPLAIGIGSEDNEWSPISMNSCLADSSNLGISWPVTSSCPPDNIQGTALSGVSGLITTSSSGDGFANENVPQVWSRFGPEIRGAEDGVFNRHDIGGVMGYPMEFQDPSPHGDFDTSRSQTLQYGVLGSPFLADVSSVLNRYTVTKLGLMQKYVGCHLNDVGPLAVSAYPLEVRQEENDNDLSALPTVLQRESLASDAHQTDPGRDDGDYEDDTDTDDEFFDISELPDLRSGIPTNGCSVSNSEERESDQCAKAADSSNGSAPRGSVMFESDGVCKELDSLSDGSIGVVNHGKGKAGRSGQVAQQLLAQQRKRDLAERLGFIPIDYEQISDHDVEAKYIEALQDYISILRDEIEQLGDSPLPMAHVTDSDSILRLSLMMMMHYKETEARELDQTLQDMDAQFRGLRAQIVDIGDAFFRTIIQSKEGYGRFTRTLRYLTYPQPYVSNTYWLAYKAITYMPNLELVYLDIPAQLAPGDRSNLQQRFLTCYPPTFDHLTVVDFYGDTILFNFLKSPFVRDVSIRKPMGEPEFRQFLKVMRRAGEQNFVVRTLTLSLGQALGLHIVSVLRRIALTFTGITRICIRTPIVNAMDVSQEFACNSDIFQNLQSIVVNDFGVTRPIFSSPKKELLVLQRTHVSRAGETRPDLHLLSFGTISWRRVERDKWTMDDRINRDDERLSQLRLLEYDKASLFWTEVRYKVSAEHLNVI</sequence>
<reference evidence="2 3" key="1">
    <citation type="journal article" date="2018" name="Evol. Lett.">
        <title>Horizontal gene cluster transfer increased hallucinogenic mushroom diversity.</title>
        <authorList>
            <person name="Reynolds H.T."/>
            <person name="Vijayakumar V."/>
            <person name="Gluck-Thaler E."/>
            <person name="Korotkin H.B."/>
            <person name="Matheny P.B."/>
            <person name="Slot J.C."/>
        </authorList>
    </citation>
    <scope>NUCLEOTIDE SEQUENCE [LARGE SCALE GENOMIC DNA]</scope>
    <source>
        <strain evidence="2 3">SRW20</strain>
    </source>
</reference>
<keyword evidence="3" id="KW-1185">Reference proteome</keyword>
<organism evidence="2 3">
    <name type="scientific">Gymnopilus dilepis</name>
    <dbReference type="NCBI Taxonomy" id="231916"/>
    <lineage>
        <taxon>Eukaryota</taxon>
        <taxon>Fungi</taxon>
        <taxon>Dikarya</taxon>
        <taxon>Basidiomycota</taxon>
        <taxon>Agaricomycotina</taxon>
        <taxon>Agaricomycetes</taxon>
        <taxon>Agaricomycetidae</taxon>
        <taxon>Agaricales</taxon>
        <taxon>Agaricineae</taxon>
        <taxon>Hymenogastraceae</taxon>
        <taxon>Gymnopilus</taxon>
    </lineage>
</organism>
<dbReference type="InParanoid" id="A0A409VHA2"/>
<proteinExistence type="predicted"/>
<comment type="caution">
    <text evidence="2">The sequence shown here is derived from an EMBL/GenBank/DDBJ whole genome shotgun (WGS) entry which is preliminary data.</text>
</comment>
<name>A0A409VHA2_9AGAR</name>
<feature type="compositionally biased region" description="Polar residues" evidence="1">
    <location>
        <begin position="264"/>
        <end position="273"/>
    </location>
</feature>
<feature type="compositionally biased region" description="Acidic residues" evidence="1">
    <location>
        <begin position="239"/>
        <end position="253"/>
    </location>
</feature>
<accession>A0A409VHA2</accession>
<gene>
    <name evidence="2" type="ORF">CVT26_000581</name>
</gene>
<protein>
    <submittedName>
        <fullName evidence="2">Uncharacterized protein</fullName>
    </submittedName>
</protein>
<dbReference type="EMBL" id="NHYE01005649">
    <property type="protein sequence ID" value="PPQ65639.1"/>
    <property type="molecule type" value="Genomic_DNA"/>
</dbReference>
<feature type="region of interest" description="Disordered" evidence="1">
    <location>
        <begin position="223"/>
        <end position="296"/>
    </location>
</feature>
<dbReference type="Proteomes" id="UP000284706">
    <property type="component" value="Unassembled WGS sequence"/>
</dbReference>
<dbReference type="AlphaFoldDB" id="A0A409VHA2"/>
<evidence type="ECO:0000313" key="2">
    <source>
        <dbReference type="EMBL" id="PPQ65639.1"/>
    </source>
</evidence>
<evidence type="ECO:0000256" key="1">
    <source>
        <dbReference type="SAM" id="MobiDB-lite"/>
    </source>
</evidence>
<evidence type="ECO:0000313" key="3">
    <source>
        <dbReference type="Proteomes" id="UP000284706"/>
    </source>
</evidence>